<proteinExistence type="predicted"/>
<dbReference type="EMBL" id="MG049919">
    <property type="protein sequence ID" value="ATN94122.1"/>
    <property type="molecule type" value="Genomic_DNA"/>
</dbReference>
<protein>
    <submittedName>
        <fullName evidence="1">Uncharacterized protein</fullName>
    </submittedName>
</protein>
<gene>
    <name evidence="1" type="ORF">FLXISF001_044</name>
</gene>
<organism evidence="1 2">
    <name type="scientific">Shigella phage vB_SflS-ISF001</name>
    <dbReference type="NCBI Taxonomy" id="2048005"/>
    <lineage>
        <taxon>Viruses</taxon>
        <taxon>Duplodnaviria</taxon>
        <taxon>Heunggongvirae</taxon>
        <taxon>Uroviricota</taxon>
        <taxon>Caudoviricetes</taxon>
        <taxon>Drexlerviridae</taxon>
        <taxon>Tunavirinae</taxon>
        <taxon>Tunavirus</taxon>
        <taxon>Tunavirus ISF001</taxon>
    </lineage>
</organism>
<dbReference type="Proteomes" id="UP000228981">
    <property type="component" value="Segment"/>
</dbReference>
<evidence type="ECO:0000313" key="1">
    <source>
        <dbReference type="EMBL" id="ATN94122.1"/>
    </source>
</evidence>
<evidence type="ECO:0000313" key="2">
    <source>
        <dbReference type="Proteomes" id="UP000228981"/>
    </source>
</evidence>
<name>A0A2D1GPZ5_9CAUD</name>
<keyword evidence="2" id="KW-1185">Reference proteome</keyword>
<sequence>MKRFKVKIMIRKTGNFCQSCIQSFETELSATRQDEAFTKGKKLSGANLDSHKIIIELNKEF</sequence>
<accession>A0A2D1GPZ5</accession>
<reference evidence="1 2" key="1">
    <citation type="submission" date="2017-10" db="EMBL/GenBank/DDBJ databases">
        <title>Comparative genomic analysis of a novel S. flexneri bacteriophage vB_SflS-ISF001.</title>
        <authorList>
            <person name="Shahin K."/>
            <person name="Bouzari M."/>
            <person name="Wang R."/>
        </authorList>
    </citation>
    <scope>NUCLEOTIDE SEQUENCE [LARGE SCALE GENOMIC DNA]</scope>
</reference>